<feature type="transmembrane region" description="Helical" evidence="1">
    <location>
        <begin position="83"/>
        <end position="107"/>
    </location>
</feature>
<comment type="caution">
    <text evidence="3">The sequence shown here is derived from an EMBL/GenBank/DDBJ whole genome shotgun (WGS) entry which is preliminary data.</text>
</comment>
<dbReference type="Pfam" id="PF13208">
    <property type="entry name" value="TerB_N"/>
    <property type="match status" value="1"/>
</dbReference>
<keyword evidence="1" id="KW-1133">Transmembrane helix</keyword>
<evidence type="ECO:0000256" key="1">
    <source>
        <dbReference type="SAM" id="Phobius"/>
    </source>
</evidence>
<evidence type="ECO:0000259" key="2">
    <source>
        <dbReference type="Pfam" id="PF13208"/>
    </source>
</evidence>
<organism evidence="3 4">
    <name type="scientific">Candidatus Roizmanbacteria bacterium CG11_big_fil_rev_8_21_14_0_20_35_14</name>
    <dbReference type="NCBI Taxonomy" id="1974855"/>
    <lineage>
        <taxon>Bacteria</taxon>
        <taxon>Candidatus Roizmaniibacteriota</taxon>
    </lineage>
</organism>
<keyword evidence="1" id="KW-0812">Transmembrane</keyword>
<dbReference type="AlphaFoldDB" id="A0A2H0KMK9"/>
<name>A0A2H0KMK9_9BACT</name>
<dbReference type="EMBL" id="PCVL01000036">
    <property type="protein sequence ID" value="PIQ72475.1"/>
    <property type="molecule type" value="Genomic_DNA"/>
</dbReference>
<accession>A0A2H0KMK9</accession>
<keyword evidence="1" id="KW-0472">Membrane</keyword>
<feature type="domain" description="TerB N-terminal" evidence="2">
    <location>
        <begin position="190"/>
        <end position="318"/>
    </location>
</feature>
<evidence type="ECO:0000313" key="4">
    <source>
        <dbReference type="Proteomes" id="UP000229570"/>
    </source>
</evidence>
<evidence type="ECO:0000313" key="3">
    <source>
        <dbReference type="EMBL" id="PIQ72475.1"/>
    </source>
</evidence>
<protein>
    <recommendedName>
        <fullName evidence="2">TerB N-terminal domain-containing protein</fullName>
    </recommendedName>
</protein>
<reference evidence="3 4" key="1">
    <citation type="submission" date="2017-09" db="EMBL/GenBank/DDBJ databases">
        <title>Depth-based differentiation of microbial function through sediment-hosted aquifers and enrichment of novel symbionts in the deep terrestrial subsurface.</title>
        <authorList>
            <person name="Probst A.J."/>
            <person name="Ladd B."/>
            <person name="Jarett J.K."/>
            <person name="Geller-Mcgrath D.E."/>
            <person name="Sieber C.M."/>
            <person name="Emerson J.B."/>
            <person name="Anantharaman K."/>
            <person name="Thomas B.C."/>
            <person name="Malmstrom R."/>
            <person name="Stieglmeier M."/>
            <person name="Klingl A."/>
            <person name="Woyke T."/>
            <person name="Ryan C.M."/>
            <person name="Banfield J.F."/>
        </authorList>
    </citation>
    <scope>NUCLEOTIDE SEQUENCE [LARGE SCALE GENOMIC DNA]</scope>
    <source>
        <strain evidence="3">CG11_big_fil_rev_8_21_14_0_20_35_14</strain>
    </source>
</reference>
<sequence length="436" mass="49916">MKFGIRMPSLKRRLAARTSWKRLVRHNLGLKAPRGMGFITNPKRALYNRVYNKTSVSADRLLRMNKTTPTSFSTSPKSINSSFLINLVIFIILTAIFFPFGIGFLIYKLYRYGKKQSSPPDPQGISAIVPGLQTETSLLNQFYIPEPTRSLLWITDEDVSKISSPMSIKITFNVSSGSANVDDGHNFFGEPSLIWTRLPIEPNNELETQPMYYPSYSGLSPKHRFQYLNWLKDITQETNLSYVFLYYYGLERHMLVGDYDKAVDEILKLLQYHNKGSFKGYATSALIAASAYRKRPDIVNKAPLLLQETSNGSLILRKLAGKSLMAKDIIALSSRVGYSNKRYIKLYPDLFEKELQKLINDHETINGKILSNINMDELPKRSNIFFANLSLPEKIRTIEIADLISSLEFKRILRDLLSKAHENVKILREHNKITEL</sequence>
<dbReference type="InterPro" id="IPR025266">
    <property type="entry name" value="TerB_N"/>
</dbReference>
<gene>
    <name evidence="3" type="ORF">COV86_02795</name>
</gene>
<dbReference type="Proteomes" id="UP000229570">
    <property type="component" value="Unassembled WGS sequence"/>
</dbReference>
<proteinExistence type="predicted"/>